<evidence type="ECO:0000256" key="1">
    <source>
        <dbReference type="ARBA" id="ARBA00010936"/>
    </source>
</evidence>
<evidence type="ECO:0000313" key="7">
    <source>
        <dbReference type="EMBL" id="QUV93161.1"/>
    </source>
</evidence>
<reference evidence="7 8" key="1">
    <citation type="submission" date="2021-03" db="EMBL/GenBank/DDBJ databases">
        <title>Genomic and phenotypic characterization of Chloracidobacterium isolates provides evidence for multiple species.</title>
        <authorList>
            <person name="Saini M.K."/>
            <person name="Costas A.M.G."/>
            <person name="Tank M."/>
            <person name="Bryant D.A."/>
        </authorList>
    </citation>
    <scope>NUCLEOTIDE SEQUENCE [LARGE SCALE GENOMIC DNA]</scope>
    <source>
        <strain evidence="7 8">N</strain>
    </source>
</reference>
<evidence type="ECO:0000256" key="6">
    <source>
        <dbReference type="HAMAP-Rule" id="MF_00114"/>
    </source>
</evidence>
<comment type="subcellular location">
    <subcellularLocation>
        <location evidence="6">Cytoplasm</location>
    </subcellularLocation>
</comment>
<accession>A0ABX8B0Q8</accession>
<dbReference type="Proteomes" id="UP000677668">
    <property type="component" value="Chromosome 1"/>
</dbReference>
<dbReference type="InterPro" id="IPR011343">
    <property type="entry name" value="DeoC"/>
</dbReference>
<name>A0ABX8B0Q8_9BACT</name>
<feature type="active site" description="Proton donor/acceptor" evidence="6">
    <location>
        <position position="89"/>
    </location>
</feature>
<keyword evidence="4 6" id="KW-0704">Schiff base</keyword>
<dbReference type="HAMAP" id="MF_00114">
    <property type="entry name" value="DeoC_type1"/>
    <property type="match status" value="1"/>
</dbReference>
<keyword evidence="2 6" id="KW-0963">Cytoplasm</keyword>
<comment type="pathway">
    <text evidence="6">Carbohydrate degradation; 2-deoxy-D-ribose 1-phosphate degradation; D-glyceraldehyde 3-phosphate and acetaldehyde from 2-deoxy-alpha-D-ribose 1-phosphate: step 2/2.</text>
</comment>
<comment type="catalytic activity">
    <reaction evidence="5 6">
        <text>2-deoxy-D-ribose 5-phosphate = D-glyceraldehyde 3-phosphate + acetaldehyde</text>
        <dbReference type="Rhea" id="RHEA:12821"/>
        <dbReference type="ChEBI" id="CHEBI:15343"/>
        <dbReference type="ChEBI" id="CHEBI:59776"/>
        <dbReference type="ChEBI" id="CHEBI:62877"/>
        <dbReference type="EC" id="4.1.2.4"/>
    </reaction>
</comment>
<feature type="active site" description="Schiff-base intermediate with acetaldehyde" evidence="6">
    <location>
        <position position="153"/>
    </location>
</feature>
<evidence type="ECO:0000256" key="3">
    <source>
        <dbReference type="ARBA" id="ARBA00023239"/>
    </source>
</evidence>
<dbReference type="RefSeq" id="WP_211421570.1">
    <property type="nucleotide sequence ID" value="NZ_CP072642.1"/>
</dbReference>
<dbReference type="GO" id="GO:0004139">
    <property type="term" value="F:deoxyribose-phosphate aldolase activity"/>
    <property type="evidence" value="ECO:0007669"/>
    <property type="project" value="UniProtKB-EC"/>
</dbReference>
<protein>
    <recommendedName>
        <fullName evidence="6">Deoxyribose-phosphate aldolase</fullName>
        <shortName evidence="6">DERA</shortName>
        <ecNumber evidence="6">4.1.2.4</ecNumber>
    </recommendedName>
    <alternativeName>
        <fullName evidence="6">2-deoxy-D-ribose 5-phosphate aldolase</fullName>
    </alternativeName>
    <alternativeName>
        <fullName evidence="6">Phosphodeoxyriboaldolase</fullName>
        <shortName evidence="6">Deoxyriboaldolase</shortName>
    </alternativeName>
</protein>
<keyword evidence="8" id="KW-1185">Reference proteome</keyword>
<organism evidence="7 8">
    <name type="scientific">Chloracidobacterium sp. N</name>
    <dbReference type="NCBI Taxonomy" id="2821540"/>
    <lineage>
        <taxon>Bacteria</taxon>
        <taxon>Pseudomonadati</taxon>
        <taxon>Acidobacteriota</taxon>
        <taxon>Terriglobia</taxon>
        <taxon>Terriglobales</taxon>
        <taxon>Acidobacteriaceae</taxon>
        <taxon>Chloracidobacterium</taxon>
        <taxon>Chloracidobacterium aggregatum</taxon>
    </lineage>
</organism>
<dbReference type="PANTHER" id="PTHR10889:SF1">
    <property type="entry name" value="DEOXYRIBOSE-PHOSPHATE ALDOLASE"/>
    <property type="match status" value="1"/>
</dbReference>
<dbReference type="InterPro" id="IPR013785">
    <property type="entry name" value="Aldolase_TIM"/>
</dbReference>
<evidence type="ECO:0000256" key="4">
    <source>
        <dbReference type="ARBA" id="ARBA00023270"/>
    </source>
</evidence>
<dbReference type="SMART" id="SM01133">
    <property type="entry name" value="DeoC"/>
    <property type="match status" value="1"/>
</dbReference>
<feature type="active site" description="Proton donor/acceptor" evidence="6">
    <location>
        <position position="182"/>
    </location>
</feature>
<dbReference type="InterPro" id="IPR002915">
    <property type="entry name" value="DeoC/FbaB/LacD_aldolase"/>
</dbReference>
<dbReference type="NCBIfam" id="TIGR00126">
    <property type="entry name" value="deoC"/>
    <property type="match status" value="1"/>
</dbReference>
<evidence type="ECO:0000256" key="2">
    <source>
        <dbReference type="ARBA" id="ARBA00022490"/>
    </source>
</evidence>
<keyword evidence="3 6" id="KW-0456">Lyase</keyword>
<dbReference type="CDD" id="cd00959">
    <property type="entry name" value="DeoC"/>
    <property type="match status" value="1"/>
</dbReference>
<dbReference type="EC" id="4.1.2.4" evidence="6"/>
<evidence type="ECO:0000256" key="5">
    <source>
        <dbReference type="ARBA" id="ARBA00048791"/>
    </source>
</evidence>
<dbReference type="SUPFAM" id="SSF51569">
    <property type="entry name" value="Aldolase"/>
    <property type="match status" value="1"/>
</dbReference>
<evidence type="ECO:0000313" key="8">
    <source>
        <dbReference type="Proteomes" id="UP000677668"/>
    </source>
</evidence>
<gene>
    <name evidence="6 7" type="primary">deoC</name>
    <name evidence="7" type="ORF">J8C05_07175</name>
</gene>
<dbReference type="Gene3D" id="3.20.20.70">
    <property type="entry name" value="Aldolase class I"/>
    <property type="match status" value="1"/>
</dbReference>
<comment type="function">
    <text evidence="6">Catalyzes a reversible aldol reaction between acetaldehyde and D-glyceraldehyde 3-phosphate to generate 2-deoxy-D-ribose 5-phosphate.</text>
</comment>
<proteinExistence type="inferred from homology"/>
<dbReference type="Pfam" id="PF01791">
    <property type="entry name" value="DeoC"/>
    <property type="match status" value="1"/>
</dbReference>
<comment type="similarity">
    <text evidence="1 6">Belongs to the DeoC/FbaB aldolase family. DeoC type 1 subfamily.</text>
</comment>
<dbReference type="InterPro" id="IPR028581">
    <property type="entry name" value="DeoC_typeI"/>
</dbReference>
<dbReference type="PANTHER" id="PTHR10889">
    <property type="entry name" value="DEOXYRIBOSE-PHOSPHATE ALDOLASE"/>
    <property type="match status" value="1"/>
</dbReference>
<sequence length="222" mass="23471">MSLASLIDHTWLKPEATKADIARLCHEAQTHGFAAVCVNPIWVSHAARILAGCGTAVCTVIGFPLGATTTEVKVYEARQALENGAREIDMVMAVGQLKDRDFSFVEADIQSVVNLTHQYKALCKVIIEAALLTDDEKVQACTIIQAAGADFVKTSTGFSQGGATVRDVVLLRQSVGPAIGVKASGGIRSRETAEQLIAAGATRIGTSNGIAILQDRQVSSTY</sequence>
<dbReference type="EMBL" id="CP072642">
    <property type="protein sequence ID" value="QUV93161.1"/>
    <property type="molecule type" value="Genomic_DNA"/>
</dbReference>
<dbReference type="PIRSF" id="PIRSF001357">
    <property type="entry name" value="DeoC"/>
    <property type="match status" value="1"/>
</dbReference>